<protein>
    <submittedName>
        <fullName evidence="2">Stage III sporulation protein AE</fullName>
    </submittedName>
</protein>
<keyword evidence="3" id="KW-1185">Reference proteome</keyword>
<keyword evidence="1" id="KW-0812">Transmembrane</keyword>
<organism evidence="2 3">
    <name type="scientific">Bacillus seohaeanensis</name>
    <dbReference type="NCBI Taxonomy" id="284580"/>
    <lineage>
        <taxon>Bacteria</taxon>
        <taxon>Bacillati</taxon>
        <taxon>Bacillota</taxon>
        <taxon>Bacilli</taxon>
        <taxon>Bacillales</taxon>
        <taxon>Bacillaceae</taxon>
        <taxon>Bacillus</taxon>
    </lineage>
</organism>
<evidence type="ECO:0000313" key="3">
    <source>
        <dbReference type="Proteomes" id="UP001597506"/>
    </source>
</evidence>
<feature type="transmembrane region" description="Helical" evidence="1">
    <location>
        <begin position="108"/>
        <end position="125"/>
    </location>
</feature>
<proteinExistence type="predicted"/>
<sequence>MQQKIIVLITVFVLFFLGTSYGQAEEDETPPAEDLQQQVIDEQIENIGLEELKDFWNNITDDYGGFLPESQKGSLVDFIKGDKQFSFKAWFTGLFHFAFQELVMNGKLLGTLIMLTIFSMILQSLQNSFENGNVSKVAYSIIFMVLIIIALNSFHIAIDYTKDAISTMIHFIIALIPLLLALIAASGGFVSAAFFHPVIIFLMNTSGLLIQNIVLPLLFLSVLLSIVSTLSPHYKVTQLAGLLRSWSIGLLGVFMTVFLGVISVQGATAAVTDGITIRTAKFITGNFVPVIGRMFTDATDTVISASVLLKNTVGIAGVAIVLLIAAFPAIKILVMAFVYKLAAALLQPLGGGPVITCLDVIAKSMIYVFAALAIVSFMFFLSITVMIAAGNITMMIR</sequence>
<evidence type="ECO:0000313" key="2">
    <source>
        <dbReference type="EMBL" id="MFD2681168.1"/>
    </source>
</evidence>
<feature type="transmembrane region" description="Helical" evidence="1">
    <location>
        <begin position="246"/>
        <end position="271"/>
    </location>
</feature>
<dbReference type="NCBIfam" id="TIGR02829">
    <property type="entry name" value="spore_III_AE"/>
    <property type="match status" value="1"/>
</dbReference>
<feature type="transmembrane region" description="Helical" evidence="1">
    <location>
        <begin position="214"/>
        <end position="234"/>
    </location>
</feature>
<feature type="transmembrane region" description="Helical" evidence="1">
    <location>
        <begin position="169"/>
        <end position="202"/>
    </location>
</feature>
<dbReference type="InterPro" id="IPR014194">
    <property type="entry name" value="Spore_III_AE"/>
</dbReference>
<dbReference type="Pfam" id="PF09546">
    <property type="entry name" value="Spore_III_AE"/>
    <property type="match status" value="1"/>
</dbReference>
<comment type="caution">
    <text evidence="2">The sequence shown here is derived from an EMBL/GenBank/DDBJ whole genome shotgun (WGS) entry which is preliminary data.</text>
</comment>
<dbReference type="EMBL" id="JBHUMF010000026">
    <property type="protein sequence ID" value="MFD2681168.1"/>
    <property type="molecule type" value="Genomic_DNA"/>
</dbReference>
<feature type="transmembrane region" description="Helical" evidence="1">
    <location>
        <begin position="137"/>
        <end position="157"/>
    </location>
</feature>
<gene>
    <name evidence="2" type="primary">spoIIIAE</name>
    <name evidence="2" type="ORF">ACFSUL_10480</name>
</gene>
<accession>A0ABW5RRL3</accession>
<dbReference type="RefSeq" id="WP_377935143.1">
    <property type="nucleotide sequence ID" value="NZ_JBHUMF010000026.1"/>
</dbReference>
<name>A0ABW5RRL3_9BACI</name>
<feature type="transmembrane region" description="Helical" evidence="1">
    <location>
        <begin position="366"/>
        <end position="389"/>
    </location>
</feature>
<evidence type="ECO:0000256" key="1">
    <source>
        <dbReference type="SAM" id="Phobius"/>
    </source>
</evidence>
<keyword evidence="1" id="KW-0472">Membrane</keyword>
<reference evidence="3" key="1">
    <citation type="journal article" date="2019" name="Int. J. Syst. Evol. Microbiol.">
        <title>The Global Catalogue of Microorganisms (GCM) 10K type strain sequencing project: providing services to taxonomists for standard genome sequencing and annotation.</title>
        <authorList>
            <consortium name="The Broad Institute Genomics Platform"/>
            <consortium name="The Broad Institute Genome Sequencing Center for Infectious Disease"/>
            <person name="Wu L."/>
            <person name="Ma J."/>
        </authorList>
    </citation>
    <scope>NUCLEOTIDE SEQUENCE [LARGE SCALE GENOMIC DNA]</scope>
    <source>
        <strain evidence="3">KCTC 3913</strain>
    </source>
</reference>
<keyword evidence="1" id="KW-1133">Transmembrane helix</keyword>
<dbReference type="Proteomes" id="UP001597506">
    <property type="component" value="Unassembled WGS sequence"/>
</dbReference>
<feature type="transmembrane region" description="Helical" evidence="1">
    <location>
        <begin position="313"/>
        <end position="339"/>
    </location>
</feature>